<dbReference type="Proteomes" id="UP001196661">
    <property type="component" value="Unassembled WGS sequence"/>
</dbReference>
<dbReference type="EMBL" id="JADOER010000004">
    <property type="protein sequence ID" value="MBT9311726.1"/>
    <property type="molecule type" value="Genomic_DNA"/>
</dbReference>
<reference evidence="2 3" key="1">
    <citation type="journal article" date="2021" name="Mar. Drugs">
        <title>Genome Reduction and Secondary Metabolism of the Marine Sponge-Associated Cyanobacterium Leptothoe.</title>
        <authorList>
            <person name="Konstantinou D."/>
            <person name="Popin R.V."/>
            <person name="Fewer D.P."/>
            <person name="Sivonen K."/>
            <person name="Gkelis S."/>
        </authorList>
    </citation>
    <scope>NUCLEOTIDE SEQUENCE [LARGE SCALE GENOMIC DNA]</scope>
    <source>
        <strain evidence="2 3">TAU-MAC 1615</strain>
    </source>
</reference>
<organism evidence="2 3">
    <name type="scientific">Leptothoe kymatousa TAU-MAC 1615</name>
    <dbReference type="NCBI Taxonomy" id="2364775"/>
    <lineage>
        <taxon>Bacteria</taxon>
        <taxon>Bacillati</taxon>
        <taxon>Cyanobacteriota</taxon>
        <taxon>Cyanophyceae</taxon>
        <taxon>Nodosilineales</taxon>
        <taxon>Cymatolegaceae</taxon>
        <taxon>Leptothoe</taxon>
        <taxon>Leptothoe kymatousa</taxon>
    </lineage>
</organism>
<evidence type="ECO:0008006" key="4">
    <source>
        <dbReference type="Google" id="ProtNLM"/>
    </source>
</evidence>
<evidence type="ECO:0000313" key="2">
    <source>
        <dbReference type="EMBL" id="MBT9311726.1"/>
    </source>
</evidence>
<name>A0ABS5Y1P4_9CYAN</name>
<comment type="caution">
    <text evidence="2">The sequence shown here is derived from an EMBL/GenBank/DDBJ whole genome shotgun (WGS) entry which is preliminary data.</text>
</comment>
<accession>A0ABS5Y1P4</accession>
<proteinExistence type="predicted"/>
<feature type="signal peptide" evidence="1">
    <location>
        <begin position="1"/>
        <end position="27"/>
    </location>
</feature>
<evidence type="ECO:0000313" key="3">
    <source>
        <dbReference type="Proteomes" id="UP001196661"/>
    </source>
</evidence>
<evidence type="ECO:0000256" key="1">
    <source>
        <dbReference type="SAM" id="SignalP"/>
    </source>
</evidence>
<sequence length="157" mass="17948">MTRRPTLALAAFFVSLGGYFFTTPANADTIIRNNAIYYPADHRDDNDERDDDDRAVEEREVTVEIVVRGSSWADIYLDNRRVFSPRGLQRSKRFKLKPGIYNIRAVNGTDYFDVWAEGYLQVSHEDVEFVVISFSENGRVGVAGEPDVWIPLSARRP</sequence>
<keyword evidence="1" id="KW-0732">Signal</keyword>
<protein>
    <recommendedName>
        <fullName evidence="4">PEGA domain-containing protein</fullName>
    </recommendedName>
</protein>
<dbReference type="RefSeq" id="WP_215617596.1">
    <property type="nucleotide sequence ID" value="NZ_JADOER010000004.1"/>
</dbReference>
<keyword evidence="3" id="KW-1185">Reference proteome</keyword>
<gene>
    <name evidence="2" type="ORF">IXB28_05875</name>
</gene>
<feature type="chain" id="PRO_5046386343" description="PEGA domain-containing protein" evidence="1">
    <location>
        <begin position="28"/>
        <end position="157"/>
    </location>
</feature>